<evidence type="ECO:0000313" key="3">
    <source>
        <dbReference type="Proteomes" id="UP000231472"/>
    </source>
</evidence>
<dbReference type="SUPFAM" id="SSF54523">
    <property type="entry name" value="Pili subunits"/>
    <property type="match status" value="1"/>
</dbReference>
<dbReference type="Gene3D" id="3.30.700.10">
    <property type="entry name" value="Glycoprotein, Type 4 Pilin"/>
    <property type="match status" value="1"/>
</dbReference>
<dbReference type="NCBIfam" id="TIGR02532">
    <property type="entry name" value="IV_pilin_GFxxxE"/>
    <property type="match status" value="1"/>
</dbReference>
<accession>A0A2H0YPA2</accession>
<dbReference type="InterPro" id="IPR045584">
    <property type="entry name" value="Pilin-like"/>
</dbReference>
<keyword evidence="1" id="KW-1133">Transmembrane helix</keyword>
<dbReference type="InterPro" id="IPR012902">
    <property type="entry name" value="N_methyl_site"/>
</dbReference>
<protein>
    <recommendedName>
        <fullName evidence="4">General secretion pathway GspH domain-containing protein</fullName>
    </recommendedName>
</protein>
<evidence type="ECO:0008006" key="4">
    <source>
        <dbReference type="Google" id="ProtNLM"/>
    </source>
</evidence>
<dbReference type="Proteomes" id="UP000231472">
    <property type="component" value="Unassembled WGS sequence"/>
</dbReference>
<gene>
    <name evidence="2" type="ORF">COT32_01540</name>
</gene>
<organism evidence="2 3">
    <name type="scientific">Candidatus Nealsonbacteria bacterium CG08_land_8_20_14_0_20_36_22</name>
    <dbReference type="NCBI Taxonomy" id="1974704"/>
    <lineage>
        <taxon>Bacteria</taxon>
        <taxon>Candidatus Nealsoniibacteriota</taxon>
    </lineage>
</organism>
<sequence length="191" mass="21154">MKIFNGVKQFNKAFTLIELIIVIAIIAILSVIAFPYYQPARKQLALQRSANKLAQDIRRAQGMALGAEAEGVGGEVPEGGYGIYLRSTVQESYVLFADIDDDQKCNGCDSESGEFIERISFESGVEIQNLDNPFVNIIFKPPDPEVYLTNNGNQDLGSQTSIVICLIDDESETKTIKVNKAGLIFVEYRSY</sequence>
<keyword evidence="1" id="KW-0472">Membrane</keyword>
<evidence type="ECO:0000313" key="2">
    <source>
        <dbReference type="EMBL" id="PIS40109.1"/>
    </source>
</evidence>
<dbReference type="EMBL" id="PEYC01000030">
    <property type="protein sequence ID" value="PIS40109.1"/>
    <property type="molecule type" value="Genomic_DNA"/>
</dbReference>
<dbReference type="AlphaFoldDB" id="A0A2H0YPA2"/>
<feature type="transmembrane region" description="Helical" evidence="1">
    <location>
        <begin position="12"/>
        <end position="37"/>
    </location>
</feature>
<keyword evidence="1" id="KW-0812">Transmembrane</keyword>
<reference evidence="3" key="1">
    <citation type="submission" date="2017-09" db="EMBL/GenBank/DDBJ databases">
        <title>Depth-based differentiation of microbial function through sediment-hosted aquifers and enrichment of novel symbionts in the deep terrestrial subsurface.</title>
        <authorList>
            <person name="Probst A.J."/>
            <person name="Ladd B."/>
            <person name="Jarett J.K."/>
            <person name="Geller-Mcgrath D.E."/>
            <person name="Sieber C.M.K."/>
            <person name="Emerson J.B."/>
            <person name="Anantharaman K."/>
            <person name="Thomas B.C."/>
            <person name="Malmstrom R."/>
            <person name="Stieglmeier M."/>
            <person name="Klingl A."/>
            <person name="Woyke T."/>
            <person name="Ryan C.M."/>
            <person name="Banfield J.F."/>
        </authorList>
    </citation>
    <scope>NUCLEOTIDE SEQUENCE [LARGE SCALE GENOMIC DNA]</scope>
</reference>
<name>A0A2H0YPA2_9BACT</name>
<proteinExistence type="predicted"/>
<evidence type="ECO:0000256" key="1">
    <source>
        <dbReference type="SAM" id="Phobius"/>
    </source>
</evidence>
<comment type="caution">
    <text evidence="2">The sequence shown here is derived from an EMBL/GenBank/DDBJ whole genome shotgun (WGS) entry which is preliminary data.</text>
</comment>
<dbReference type="Pfam" id="PF07963">
    <property type="entry name" value="N_methyl"/>
    <property type="match status" value="1"/>
</dbReference>